<dbReference type="RefSeq" id="WP_377425475.1">
    <property type="nucleotide sequence ID" value="NZ_JBHSPR010000020.1"/>
</dbReference>
<dbReference type="InterPro" id="IPR011990">
    <property type="entry name" value="TPR-like_helical_dom_sf"/>
</dbReference>
<dbReference type="InterPro" id="IPR053137">
    <property type="entry name" value="NLR-like"/>
</dbReference>
<dbReference type="Gene3D" id="3.40.50.300">
    <property type="entry name" value="P-loop containing nucleotide triphosphate hydrolases"/>
    <property type="match status" value="2"/>
</dbReference>
<gene>
    <name evidence="1" type="primary">fxsT</name>
    <name evidence="1" type="ORF">ACFP2T_25200</name>
</gene>
<dbReference type="SUPFAM" id="SSF52540">
    <property type="entry name" value="P-loop containing nucleoside triphosphate hydrolases"/>
    <property type="match status" value="2"/>
</dbReference>
<dbReference type="Gene3D" id="1.25.40.10">
    <property type="entry name" value="Tetratricopeptide repeat domain"/>
    <property type="match status" value="3"/>
</dbReference>
<dbReference type="InterPro" id="IPR027417">
    <property type="entry name" value="P-loop_NTPase"/>
</dbReference>
<proteinExistence type="predicted"/>
<dbReference type="SUPFAM" id="SSF48452">
    <property type="entry name" value="TPR-like"/>
    <property type="match status" value="2"/>
</dbReference>
<sequence length="1318" mass="144501">MTPERDGQVITFYSYKGGTGRTMALANTAWILAANGQRVLVADWDLESPGLHRFFAPFLEPDQVATTGGVMDLILEYEWENTRRHKEASAAGQPSAGTPPPDWHRRYAKVHKYAFTIGWDFPGGGSLDLLLAGKHTPDYPGNVTGLNWDNFYNRLGGALFFDALREDMKRHYDYTLIDSRTGISDVAEICTIHLPDVLVDCFTLSEQGIDGAASVAARVQDYVGARARRVLPVPMRVDEGEKAKADAGLAVAMQRFAGLPAGMTDNERQVYWLTLAVPYRVYYAYEETLATFGDVPGSQTTLLSAYERLTAHITGNRITSLPPMDEALRRRTVSRFERKPAIVDELIVLRYVPADQAWAEWVHAVLSAAGLRVLTAPVTQPVTAPAAVATGTAFRDLVLLSRAYLAAHHDQFHPGLSRTSASPPLAVYVDDSTPAPDVPVGNRISLHELTASEASRLLLELVDRVQPGEGGPGVRGIRYPGVTAAVFNPPARNARFTGREQLLLKLREELKAGSTEGMPVALRGGAGIGKTQLAIEYAHRFRGAYDVIWWVPADPPQFVDIRVGDLGPELGIPHQPTVPEMTRAVRQQLTRADRRPDGGAPMQWLLIFDNADQYDHVRDFLPQQGKGHILVTTRNPEWGDLARAVDVAAFERAESVAYLRTRIGEDSIGVAEAGEVADAVENVPIFVEMAGAWLADTGTPVVDYLAGLERSGPARDPWDQSLERLKEGSAGAYRLLQLASVLAPEISLDLLYGDQVAKVIAAYDPMVAARVADRVSERDIAAALVQRINRLALIKVDFQAQQVQVHRLLQAALRARMSTDELAEVQHDVHLVLAGSRPSGEVDDPASHPGFRILWPHLDGSGAVSCPDENVRQLVIDRIRYIYLLGGYEQGLEYAEQAEAAWAELLTGLSPDSQRHRKLQVQLLHLQFNKANLIRSLGRFAEAHRLDEEILRQQEELIGETHPHTLMTAGGYGGDLRALGRYGDALDRDLKTYAASVEVFGEDNRRTLIAANNLAASYRLIGDFRRALDGDGSAHRRLRVVLGPDNPRSLTTANNLARDLREAGDYKASVTLLQGVVEGYRNLFGDQSRDVLVSKTNLAASLRSMGELDRAAELLDEACERLRASLGPANPDTMFARLSRATTLQMSGKVEQARLELVEVEQMFVKLFGAEHPYVLVCRKNLGVTLWDVGNQTASLALTTATARSLADTLGDAHPFTMAAANNLAVFTILSGKPELGHTQLTAIVDRMGELLGEDHPDALRSQGNLATAGQEQSPAAASIARMRIADRLADRVGQHHPSVTALREGRYVRRLLDPHPY</sequence>
<dbReference type="PANTHER" id="PTHR46082:SF6">
    <property type="entry name" value="AAA+ ATPASE DOMAIN-CONTAINING PROTEIN-RELATED"/>
    <property type="match status" value="1"/>
</dbReference>
<accession>A0ABW1KE27</accession>
<dbReference type="PANTHER" id="PTHR46082">
    <property type="entry name" value="ATP/GTP-BINDING PROTEIN-RELATED"/>
    <property type="match status" value="1"/>
</dbReference>
<evidence type="ECO:0000313" key="2">
    <source>
        <dbReference type="Proteomes" id="UP001596203"/>
    </source>
</evidence>
<keyword evidence="2" id="KW-1185">Reference proteome</keyword>
<comment type="caution">
    <text evidence="1">The sequence shown here is derived from an EMBL/GenBank/DDBJ whole genome shotgun (WGS) entry which is preliminary data.</text>
</comment>
<dbReference type="NCBIfam" id="NF047398">
    <property type="entry name" value="AAA_KGGVGR"/>
    <property type="match status" value="1"/>
</dbReference>
<dbReference type="Pfam" id="PF13424">
    <property type="entry name" value="TPR_12"/>
    <property type="match status" value="2"/>
</dbReference>
<dbReference type="Proteomes" id="UP001596203">
    <property type="component" value="Unassembled WGS sequence"/>
</dbReference>
<protein>
    <submittedName>
        <fullName evidence="1">FxSxx-COOH system tetratricopeptide repeat protein</fullName>
    </submittedName>
</protein>
<dbReference type="NCBIfam" id="NF040586">
    <property type="entry name" value="FxSxx_TPR"/>
    <property type="match status" value="1"/>
</dbReference>
<dbReference type="EMBL" id="JBHSPR010000020">
    <property type="protein sequence ID" value="MFC6019492.1"/>
    <property type="molecule type" value="Genomic_DNA"/>
</dbReference>
<organism evidence="1 2">
    <name type="scientific">Plantactinospora solaniradicis</name>
    <dbReference type="NCBI Taxonomy" id="1723736"/>
    <lineage>
        <taxon>Bacteria</taxon>
        <taxon>Bacillati</taxon>
        <taxon>Actinomycetota</taxon>
        <taxon>Actinomycetes</taxon>
        <taxon>Micromonosporales</taxon>
        <taxon>Micromonosporaceae</taxon>
        <taxon>Plantactinospora</taxon>
    </lineage>
</organism>
<reference evidence="2" key="1">
    <citation type="journal article" date="2019" name="Int. J. Syst. Evol. Microbiol.">
        <title>The Global Catalogue of Microorganisms (GCM) 10K type strain sequencing project: providing services to taxonomists for standard genome sequencing and annotation.</title>
        <authorList>
            <consortium name="The Broad Institute Genomics Platform"/>
            <consortium name="The Broad Institute Genome Sequencing Center for Infectious Disease"/>
            <person name="Wu L."/>
            <person name="Ma J."/>
        </authorList>
    </citation>
    <scope>NUCLEOTIDE SEQUENCE [LARGE SCALE GENOMIC DNA]</scope>
    <source>
        <strain evidence="2">ZS-35-S2</strain>
    </source>
</reference>
<name>A0ABW1KE27_9ACTN</name>
<evidence type="ECO:0000313" key="1">
    <source>
        <dbReference type="EMBL" id="MFC6019492.1"/>
    </source>
</evidence>